<reference evidence="1" key="1">
    <citation type="submission" date="2019-10" db="EMBL/GenBank/DDBJ databases">
        <authorList>
            <consortium name="DOE Joint Genome Institute"/>
            <person name="Kuo A."/>
            <person name="Miyauchi S."/>
            <person name="Kiss E."/>
            <person name="Drula E."/>
            <person name="Kohler A."/>
            <person name="Sanchez-Garcia M."/>
            <person name="Andreopoulos B."/>
            <person name="Barry K.W."/>
            <person name="Bonito G."/>
            <person name="Buee M."/>
            <person name="Carver A."/>
            <person name="Chen C."/>
            <person name="Cichocki N."/>
            <person name="Clum A."/>
            <person name="Culley D."/>
            <person name="Crous P.W."/>
            <person name="Fauchery L."/>
            <person name="Girlanda M."/>
            <person name="Hayes R."/>
            <person name="Keri Z."/>
            <person name="LaButti K."/>
            <person name="Lipzen A."/>
            <person name="Lombard V."/>
            <person name="Magnuson J."/>
            <person name="Maillard F."/>
            <person name="Morin E."/>
            <person name="Murat C."/>
            <person name="Nolan M."/>
            <person name="Ohm R."/>
            <person name="Pangilinan J."/>
            <person name="Pereira M."/>
            <person name="Perotto S."/>
            <person name="Peter M."/>
            <person name="Riley R."/>
            <person name="Sitrit Y."/>
            <person name="Stielow B."/>
            <person name="Szollosi G."/>
            <person name="Zifcakova L."/>
            <person name="Stursova M."/>
            <person name="Spatafora J.W."/>
            <person name="Tedersoo L."/>
            <person name="Vaario L.-M."/>
            <person name="Yamada A."/>
            <person name="Yan M."/>
            <person name="Wang P."/>
            <person name="Xu J."/>
            <person name="Bruns T."/>
            <person name="Baldrian P."/>
            <person name="Vilgalys R."/>
            <person name="Henrissat B."/>
            <person name="Grigoriev I.V."/>
            <person name="Hibbett D."/>
            <person name="Nagy L.G."/>
            <person name="Martin F.M."/>
        </authorList>
    </citation>
    <scope>NUCLEOTIDE SEQUENCE</scope>
    <source>
        <strain evidence="1">BED1</strain>
    </source>
</reference>
<keyword evidence="2" id="KW-1185">Reference proteome</keyword>
<name>A0AAD4G9V7_BOLED</name>
<gene>
    <name evidence="1" type="ORF">L210DRAFT_3507687</name>
</gene>
<dbReference type="EMBL" id="WHUW01000045">
    <property type="protein sequence ID" value="KAF8431950.1"/>
    <property type="molecule type" value="Genomic_DNA"/>
</dbReference>
<evidence type="ECO:0000313" key="2">
    <source>
        <dbReference type="Proteomes" id="UP001194468"/>
    </source>
</evidence>
<protein>
    <submittedName>
        <fullName evidence="1">Uncharacterized protein</fullName>
    </submittedName>
</protein>
<comment type="caution">
    <text evidence="1">The sequence shown here is derived from an EMBL/GenBank/DDBJ whole genome shotgun (WGS) entry which is preliminary data.</text>
</comment>
<organism evidence="1 2">
    <name type="scientific">Boletus edulis BED1</name>
    <dbReference type="NCBI Taxonomy" id="1328754"/>
    <lineage>
        <taxon>Eukaryota</taxon>
        <taxon>Fungi</taxon>
        <taxon>Dikarya</taxon>
        <taxon>Basidiomycota</taxon>
        <taxon>Agaricomycotina</taxon>
        <taxon>Agaricomycetes</taxon>
        <taxon>Agaricomycetidae</taxon>
        <taxon>Boletales</taxon>
        <taxon>Boletineae</taxon>
        <taxon>Boletaceae</taxon>
        <taxon>Boletoideae</taxon>
        <taxon>Boletus</taxon>
    </lineage>
</organism>
<dbReference type="AlphaFoldDB" id="A0AAD4G9V7"/>
<dbReference type="Proteomes" id="UP001194468">
    <property type="component" value="Unassembled WGS sequence"/>
</dbReference>
<sequence>MDPIIPSGKYILSLPTTAGTYYLGPLQDKPDTIGVLPEDISPLPTFTLINDGAFDEYKISIGELCVDKMRDGSLYLKADNSRCKKWRIVSSGNETYMSVSFANWRRQGDPNVLYRIKGGKDSCWSSPRFQAQKQAGFPAKDADKCDECSTECVCDSQEDNKKCDNGTCPACKNTPGDDNMEFIEACTVCPPSCLAFKFVPV</sequence>
<reference evidence="1" key="2">
    <citation type="journal article" date="2020" name="Nat. Commun.">
        <title>Large-scale genome sequencing of mycorrhizal fungi provides insights into the early evolution of symbiotic traits.</title>
        <authorList>
            <person name="Miyauchi S."/>
            <person name="Kiss E."/>
            <person name="Kuo A."/>
            <person name="Drula E."/>
            <person name="Kohler A."/>
            <person name="Sanchez-Garcia M."/>
            <person name="Morin E."/>
            <person name="Andreopoulos B."/>
            <person name="Barry K.W."/>
            <person name="Bonito G."/>
            <person name="Buee M."/>
            <person name="Carver A."/>
            <person name="Chen C."/>
            <person name="Cichocki N."/>
            <person name="Clum A."/>
            <person name="Culley D."/>
            <person name="Crous P.W."/>
            <person name="Fauchery L."/>
            <person name="Girlanda M."/>
            <person name="Hayes R.D."/>
            <person name="Keri Z."/>
            <person name="LaButti K."/>
            <person name="Lipzen A."/>
            <person name="Lombard V."/>
            <person name="Magnuson J."/>
            <person name="Maillard F."/>
            <person name="Murat C."/>
            <person name="Nolan M."/>
            <person name="Ohm R.A."/>
            <person name="Pangilinan J."/>
            <person name="Pereira M.F."/>
            <person name="Perotto S."/>
            <person name="Peter M."/>
            <person name="Pfister S."/>
            <person name="Riley R."/>
            <person name="Sitrit Y."/>
            <person name="Stielow J.B."/>
            <person name="Szollosi G."/>
            <person name="Zifcakova L."/>
            <person name="Stursova M."/>
            <person name="Spatafora J.W."/>
            <person name="Tedersoo L."/>
            <person name="Vaario L.M."/>
            <person name="Yamada A."/>
            <person name="Yan M."/>
            <person name="Wang P."/>
            <person name="Xu J."/>
            <person name="Bruns T."/>
            <person name="Baldrian P."/>
            <person name="Vilgalys R."/>
            <person name="Dunand C."/>
            <person name="Henrissat B."/>
            <person name="Grigoriev I.V."/>
            <person name="Hibbett D."/>
            <person name="Nagy L.G."/>
            <person name="Martin F.M."/>
        </authorList>
    </citation>
    <scope>NUCLEOTIDE SEQUENCE</scope>
    <source>
        <strain evidence="1">BED1</strain>
    </source>
</reference>
<accession>A0AAD4G9V7</accession>
<proteinExistence type="predicted"/>
<evidence type="ECO:0000313" key="1">
    <source>
        <dbReference type="EMBL" id="KAF8431950.1"/>
    </source>
</evidence>